<evidence type="ECO:0000313" key="1">
    <source>
        <dbReference type="Proteomes" id="UP000887574"/>
    </source>
</evidence>
<evidence type="ECO:0000313" key="2">
    <source>
        <dbReference type="WBParaSite" id="jg26551"/>
    </source>
</evidence>
<sequence length="145" mass="16423">MGKTSVEVHGSVVNRSEAGMHWWYVHARGTVTCNGQNACVKRFLIFDKELIGHAIVGRDGRFDIQAKRFTNEAYKTNLWIVHNCHSVPLGGDFSPKADCGACYLRFNHEAKYSCEANTCPQDKITDNNIPLDKYECRCYPPLSEH</sequence>
<accession>A0A915E513</accession>
<protein>
    <submittedName>
        <fullName evidence="2">Uncharacterized protein</fullName>
    </submittedName>
</protein>
<organism evidence="1 2">
    <name type="scientific">Ditylenchus dipsaci</name>
    <dbReference type="NCBI Taxonomy" id="166011"/>
    <lineage>
        <taxon>Eukaryota</taxon>
        <taxon>Metazoa</taxon>
        <taxon>Ecdysozoa</taxon>
        <taxon>Nematoda</taxon>
        <taxon>Chromadorea</taxon>
        <taxon>Rhabditida</taxon>
        <taxon>Tylenchina</taxon>
        <taxon>Tylenchomorpha</taxon>
        <taxon>Sphaerularioidea</taxon>
        <taxon>Anguinidae</taxon>
        <taxon>Anguininae</taxon>
        <taxon>Ditylenchus</taxon>
    </lineage>
</organism>
<keyword evidence="1" id="KW-1185">Reference proteome</keyword>
<name>A0A915E513_9BILA</name>
<dbReference type="WBParaSite" id="jg26551">
    <property type="protein sequence ID" value="jg26551"/>
    <property type="gene ID" value="jg26551"/>
</dbReference>
<reference evidence="2" key="1">
    <citation type="submission" date="2022-11" db="UniProtKB">
        <authorList>
            <consortium name="WormBaseParasite"/>
        </authorList>
    </citation>
    <scope>IDENTIFICATION</scope>
</reference>
<proteinExistence type="predicted"/>
<dbReference type="Proteomes" id="UP000887574">
    <property type="component" value="Unplaced"/>
</dbReference>
<dbReference type="AlphaFoldDB" id="A0A915E513"/>